<protein>
    <submittedName>
        <fullName evidence="2">DNA helicase UvrB</fullName>
    </submittedName>
</protein>
<dbReference type="Proteomes" id="UP001597104">
    <property type="component" value="Unassembled WGS sequence"/>
</dbReference>
<accession>A0ABW3EBU1</accession>
<evidence type="ECO:0000313" key="2">
    <source>
        <dbReference type="EMBL" id="MFD0897738.1"/>
    </source>
</evidence>
<keyword evidence="2" id="KW-0067">ATP-binding</keyword>
<evidence type="ECO:0000313" key="3">
    <source>
        <dbReference type="Proteomes" id="UP001597104"/>
    </source>
</evidence>
<name>A0ABW3EBU1_9LACO</name>
<organism evidence="2 3">
    <name type="scientific">Loigolactobacillus binensis</name>
    <dbReference type="NCBI Taxonomy" id="2559922"/>
    <lineage>
        <taxon>Bacteria</taxon>
        <taxon>Bacillati</taxon>
        <taxon>Bacillota</taxon>
        <taxon>Bacilli</taxon>
        <taxon>Lactobacillales</taxon>
        <taxon>Lactobacillaceae</taxon>
        <taxon>Loigolactobacillus</taxon>
    </lineage>
</organism>
<keyword evidence="3" id="KW-1185">Reference proteome</keyword>
<keyword evidence="1" id="KW-0472">Membrane</keyword>
<keyword evidence="1" id="KW-1133">Transmembrane helix</keyword>
<dbReference type="RefSeq" id="WP_137638368.1">
    <property type="nucleotide sequence ID" value="NZ_BJDN01000023.1"/>
</dbReference>
<proteinExistence type="predicted"/>
<reference evidence="3" key="1">
    <citation type="journal article" date="2019" name="Int. J. Syst. Evol. Microbiol.">
        <title>The Global Catalogue of Microorganisms (GCM) 10K type strain sequencing project: providing services to taxonomists for standard genome sequencing and annotation.</title>
        <authorList>
            <consortium name="The Broad Institute Genomics Platform"/>
            <consortium name="The Broad Institute Genome Sequencing Center for Infectious Disease"/>
            <person name="Wu L."/>
            <person name="Ma J."/>
        </authorList>
    </citation>
    <scope>NUCLEOTIDE SEQUENCE [LARGE SCALE GENOMIC DNA]</scope>
    <source>
        <strain evidence="3">CCM 8925</strain>
    </source>
</reference>
<keyword evidence="2" id="KW-0547">Nucleotide-binding</keyword>
<keyword evidence="1" id="KW-0812">Transmembrane</keyword>
<feature type="transmembrane region" description="Helical" evidence="1">
    <location>
        <begin position="12"/>
        <end position="28"/>
    </location>
</feature>
<sequence length="57" mass="6433">MVNLPIGTKDAVLAIALMVILVITIIFKQSWIEFVIEELMLGLAFFGGSLKRDKRLR</sequence>
<dbReference type="GO" id="GO:0004386">
    <property type="term" value="F:helicase activity"/>
    <property type="evidence" value="ECO:0007669"/>
    <property type="project" value="UniProtKB-KW"/>
</dbReference>
<evidence type="ECO:0000256" key="1">
    <source>
        <dbReference type="SAM" id="Phobius"/>
    </source>
</evidence>
<keyword evidence="2" id="KW-0378">Hydrolase</keyword>
<dbReference type="EMBL" id="JBHTIO010000039">
    <property type="protein sequence ID" value="MFD0897738.1"/>
    <property type="molecule type" value="Genomic_DNA"/>
</dbReference>
<keyword evidence="2" id="KW-0347">Helicase</keyword>
<gene>
    <name evidence="2" type="ORF">ACFQZ7_08305</name>
</gene>
<comment type="caution">
    <text evidence="2">The sequence shown here is derived from an EMBL/GenBank/DDBJ whole genome shotgun (WGS) entry which is preliminary data.</text>
</comment>